<dbReference type="InterPro" id="IPR050194">
    <property type="entry name" value="Glycosyltransferase_grp1"/>
</dbReference>
<dbReference type="CDD" id="cd03801">
    <property type="entry name" value="GT4_PimA-like"/>
    <property type="match status" value="1"/>
</dbReference>
<dbReference type="STRING" id="1348774.AB433_03390"/>
<dbReference type="Proteomes" id="UP000035287">
    <property type="component" value="Chromosome"/>
</dbReference>
<keyword evidence="2" id="KW-1185">Reference proteome</keyword>
<dbReference type="Gene3D" id="3.40.50.2000">
    <property type="entry name" value="Glycogen Phosphorylase B"/>
    <property type="match status" value="2"/>
</dbReference>
<accession>A0A0G3XF49</accession>
<dbReference type="AlphaFoldDB" id="A0A0G3XF49"/>
<gene>
    <name evidence="1" type="ORF">AB433_03390</name>
</gene>
<name>A0A0G3XF49_9SPHN</name>
<dbReference type="Pfam" id="PF13692">
    <property type="entry name" value="Glyco_trans_1_4"/>
    <property type="match status" value="1"/>
</dbReference>
<dbReference type="PATRIC" id="fig|1348774.3.peg.708"/>
<dbReference type="InterPro" id="IPR028098">
    <property type="entry name" value="Glyco_trans_4-like_N"/>
</dbReference>
<dbReference type="PANTHER" id="PTHR45947">
    <property type="entry name" value="SULFOQUINOVOSYL TRANSFERASE SQD2"/>
    <property type="match status" value="1"/>
</dbReference>
<dbReference type="KEGG" id="cna:AB433_03390"/>
<proteinExistence type="predicted"/>
<reference evidence="1 2" key="1">
    <citation type="submission" date="2015-06" db="EMBL/GenBank/DDBJ databases">
        <authorList>
            <person name="Zeng Y."/>
            <person name="Huang Y."/>
        </authorList>
    </citation>
    <scope>NUCLEOTIDE SEQUENCE [LARGE SCALE GENOMIC DNA]</scope>
    <source>
        <strain evidence="1 2">PQ-2</strain>
    </source>
</reference>
<evidence type="ECO:0000313" key="1">
    <source>
        <dbReference type="EMBL" id="AKM09229.1"/>
    </source>
</evidence>
<dbReference type="EMBL" id="CP011770">
    <property type="protein sequence ID" value="AKM09229.1"/>
    <property type="molecule type" value="Genomic_DNA"/>
</dbReference>
<dbReference type="Pfam" id="PF13579">
    <property type="entry name" value="Glyco_trans_4_4"/>
    <property type="match status" value="1"/>
</dbReference>
<evidence type="ECO:0000313" key="2">
    <source>
        <dbReference type="Proteomes" id="UP000035287"/>
    </source>
</evidence>
<dbReference type="SUPFAM" id="SSF53756">
    <property type="entry name" value="UDP-Glycosyltransferase/glycogen phosphorylase"/>
    <property type="match status" value="1"/>
</dbReference>
<dbReference type="GO" id="GO:0016757">
    <property type="term" value="F:glycosyltransferase activity"/>
    <property type="evidence" value="ECO:0007669"/>
    <property type="project" value="TreeGrafter"/>
</dbReference>
<dbReference type="RefSeq" id="WP_047819920.1">
    <property type="nucleotide sequence ID" value="NZ_CP011770.1"/>
</dbReference>
<protein>
    <submittedName>
        <fullName evidence="1">Uncharacterized protein</fullName>
    </submittedName>
</protein>
<organism evidence="1 2">
    <name type="scientific">Croceicoccus naphthovorans</name>
    <dbReference type="NCBI Taxonomy" id="1348774"/>
    <lineage>
        <taxon>Bacteria</taxon>
        <taxon>Pseudomonadati</taxon>
        <taxon>Pseudomonadota</taxon>
        <taxon>Alphaproteobacteria</taxon>
        <taxon>Sphingomonadales</taxon>
        <taxon>Erythrobacteraceae</taxon>
        <taxon>Croceicoccus</taxon>
    </lineage>
</organism>
<sequence>MVRDEQEHWPRVLHVSEVLPGGVGRYIDELSRAQAADAGPGQVAVLGPEGQLDTMAPDPAVRYFGYRQAQRGVGGLASLARALRRTVLEFRPDVVHLHSSFAGLVGRLIGTGVATVYTAHGWAIDPDRPARFRPAMIATERALARRCDAVINISPHEMAFLGEMGFPADRMRLVLTGLGNAAMRTSPAPVGGDGPLRLLFVGRLDPQKGFDLLWPELVEAAPGNLHVRVAGTAMKGGGGAGYRPLPNVEFLGWVDHAEVQRQLGWADALIMPSRWEGMPLAALEAMRAGRAVLSSDRSAFRSIVEHGVSGLRLDIDRPGFLARALEGVTRADLVRMGAAGRARIECDFRHDRMVREIWDVYREVVAP</sequence>
<dbReference type="PANTHER" id="PTHR45947:SF3">
    <property type="entry name" value="SULFOQUINOVOSYL TRANSFERASE SQD2"/>
    <property type="match status" value="1"/>
</dbReference>